<evidence type="ECO:0000256" key="3">
    <source>
        <dbReference type="ARBA" id="ARBA00022598"/>
    </source>
</evidence>
<name>A0A7W6J7B8_9HYPH</name>
<accession>A0A7W6J7B8</accession>
<keyword evidence="6" id="KW-0535">Nitrogen fixation</keyword>
<organism evidence="10 11">
    <name type="scientific">Gellertiella hungarica</name>
    <dbReference type="NCBI Taxonomy" id="1572859"/>
    <lineage>
        <taxon>Bacteria</taxon>
        <taxon>Pseudomonadati</taxon>
        <taxon>Pseudomonadota</taxon>
        <taxon>Alphaproteobacteria</taxon>
        <taxon>Hyphomicrobiales</taxon>
        <taxon>Rhizobiaceae</taxon>
        <taxon>Gellertiella</taxon>
    </lineage>
</organism>
<dbReference type="Pfam" id="PF16952">
    <property type="entry name" value="Gln-synt_N_2"/>
    <property type="match status" value="1"/>
</dbReference>
<evidence type="ECO:0000256" key="2">
    <source>
        <dbReference type="ARBA" id="ARBA00003117"/>
    </source>
</evidence>
<dbReference type="Pfam" id="PF00120">
    <property type="entry name" value="Gln-synt_C"/>
    <property type="match status" value="1"/>
</dbReference>
<dbReference type="EC" id="6.3.1.2" evidence="10"/>
<dbReference type="AlphaFoldDB" id="A0A7W6J7B8"/>
<comment type="similarity">
    <text evidence="7 8">Belongs to the glutamine synthetase family.</text>
</comment>
<evidence type="ECO:0000256" key="1">
    <source>
        <dbReference type="ARBA" id="ARBA00001946"/>
    </source>
</evidence>
<dbReference type="Gene3D" id="3.10.20.70">
    <property type="entry name" value="Glutamine synthetase, N-terminal domain"/>
    <property type="match status" value="1"/>
</dbReference>
<dbReference type="PROSITE" id="PS51987">
    <property type="entry name" value="GS_CATALYTIC"/>
    <property type="match status" value="1"/>
</dbReference>
<comment type="cofactor">
    <cofactor evidence="1">
        <name>Mg(2+)</name>
        <dbReference type="ChEBI" id="CHEBI:18420"/>
    </cofactor>
</comment>
<dbReference type="SUPFAM" id="SSF55931">
    <property type="entry name" value="Glutamine synthetase/guanido kinase"/>
    <property type="match status" value="1"/>
</dbReference>
<comment type="caution">
    <text evidence="10">The sequence shown here is derived from an EMBL/GenBank/DDBJ whole genome shotgun (WGS) entry which is preliminary data.</text>
</comment>
<evidence type="ECO:0000256" key="8">
    <source>
        <dbReference type="RuleBase" id="RU000384"/>
    </source>
</evidence>
<gene>
    <name evidence="10" type="ORF">GGR23_003362</name>
</gene>
<proteinExistence type="inferred from homology"/>
<protein>
    <submittedName>
        <fullName evidence="10">Glutamine synthetase</fullName>
        <ecNumber evidence="10">6.3.1.2</ecNumber>
    </submittedName>
</protein>
<feature type="domain" description="GS catalytic" evidence="9">
    <location>
        <begin position="103"/>
        <end position="437"/>
    </location>
</feature>
<dbReference type="Proteomes" id="UP000528286">
    <property type="component" value="Unassembled WGS sequence"/>
</dbReference>
<reference evidence="10 11" key="1">
    <citation type="submission" date="2020-08" db="EMBL/GenBank/DDBJ databases">
        <title>Genomic Encyclopedia of Type Strains, Phase IV (KMG-IV): sequencing the most valuable type-strain genomes for metagenomic binning, comparative biology and taxonomic classification.</title>
        <authorList>
            <person name="Goeker M."/>
        </authorList>
    </citation>
    <scope>NUCLEOTIDE SEQUENCE [LARGE SCALE GENOMIC DNA]</scope>
    <source>
        <strain evidence="10 11">DSM 29853</strain>
    </source>
</reference>
<evidence type="ECO:0000313" key="10">
    <source>
        <dbReference type="EMBL" id="MBB4066149.1"/>
    </source>
</evidence>
<keyword evidence="4" id="KW-0547">Nucleotide-binding</keyword>
<dbReference type="InterPro" id="IPR014746">
    <property type="entry name" value="Gln_synth/guanido_kin_cat_dom"/>
</dbReference>
<dbReference type="InterPro" id="IPR008146">
    <property type="entry name" value="Gln_synth_cat_dom"/>
</dbReference>
<evidence type="ECO:0000256" key="6">
    <source>
        <dbReference type="ARBA" id="ARBA00023231"/>
    </source>
</evidence>
<dbReference type="PANTHER" id="PTHR43785:SF12">
    <property type="entry name" value="TYPE-1 GLUTAMINE SYNTHETASE 2"/>
    <property type="match status" value="1"/>
</dbReference>
<dbReference type="SMART" id="SM01230">
    <property type="entry name" value="Gln-synt_C"/>
    <property type="match status" value="1"/>
</dbReference>
<keyword evidence="11" id="KW-1185">Reference proteome</keyword>
<dbReference type="PANTHER" id="PTHR43785">
    <property type="entry name" value="GAMMA-GLUTAMYLPUTRESCINE SYNTHETASE"/>
    <property type="match status" value="1"/>
</dbReference>
<dbReference type="GO" id="GO:0005524">
    <property type="term" value="F:ATP binding"/>
    <property type="evidence" value="ECO:0007669"/>
    <property type="project" value="UniProtKB-KW"/>
</dbReference>
<dbReference type="RefSeq" id="WP_183367421.1">
    <property type="nucleotide sequence ID" value="NZ_JACIEZ010000007.1"/>
</dbReference>
<evidence type="ECO:0000313" key="11">
    <source>
        <dbReference type="Proteomes" id="UP000528286"/>
    </source>
</evidence>
<dbReference type="GO" id="GO:0006542">
    <property type="term" value="P:glutamine biosynthetic process"/>
    <property type="evidence" value="ECO:0007669"/>
    <property type="project" value="InterPro"/>
</dbReference>
<dbReference type="EMBL" id="JACIEZ010000007">
    <property type="protein sequence ID" value="MBB4066149.1"/>
    <property type="molecule type" value="Genomic_DNA"/>
</dbReference>
<dbReference type="InterPro" id="IPR036651">
    <property type="entry name" value="Gln_synt_N_sf"/>
</dbReference>
<dbReference type="GO" id="GO:0004356">
    <property type="term" value="F:glutamine synthetase activity"/>
    <property type="evidence" value="ECO:0007669"/>
    <property type="project" value="UniProtKB-EC"/>
</dbReference>
<evidence type="ECO:0000259" key="9">
    <source>
        <dbReference type="PROSITE" id="PS51987"/>
    </source>
</evidence>
<keyword evidence="3 10" id="KW-0436">Ligase</keyword>
<evidence type="ECO:0000256" key="4">
    <source>
        <dbReference type="ARBA" id="ARBA00022741"/>
    </source>
</evidence>
<dbReference type="InterPro" id="IPR008147">
    <property type="entry name" value="Gln_synt_N"/>
</dbReference>
<comment type="function">
    <text evidence="2">Catalyzes the ATP-dependent biosynthesis of glutamine from glutamate and ammonia.</text>
</comment>
<keyword evidence="5" id="KW-0067">ATP-binding</keyword>
<sequence length="437" mass="46891">MSDHSLITLVTTDHAGITRGRALSRAAYEADTTKTCGWVPANFSLTPFGEIAFPNPWGSAGDLRLKPDPQARFTCHPKGAATPLDFVMSDVVNLDGSAFAACPRTILRQAIDALKKETGLSVTASFEHEFQFTDGAGEGAPFSLAKLRGMEIFAEDLFTALDQAGLGPENLLPEYGGHQFEVTVKPAAALAAADRAVALRAILNEVARTHGRTITMSPKSAPDGVGNGLHIHLSLTDENGRPATYSAGGPGGLSDRAARFAAGIVRHMRALVAFTACSAISGIRLQPHNWSSSYTWLGDRDRESSLRICPVVTMGGKTPDAQFNMEYRAADCTASPHLALAVLIFAGLQGLKENLPFAPVFSGDPDLLSPEERQRLGLHRLPTSIDACLAALDADGTVKSWFDPLMIESYTGMKRKEEDLMAGLSEEERCARYAEIY</sequence>
<dbReference type="Gene3D" id="3.30.590.10">
    <property type="entry name" value="Glutamine synthetase/guanido kinase, catalytic domain"/>
    <property type="match status" value="1"/>
</dbReference>
<evidence type="ECO:0000256" key="7">
    <source>
        <dbReference type="PROSITE-ProRule" id="PRU01331"/>
    </source>
</evidence>
<evidence type="ECO:0000256" key="5">
    <source>
        <dbReference type="ARBA" id="ARBA00022840"/>
    </source>
</evidence>